<dbReference type="SUPFAM" id="SSF56784">
    <property type="entry name" value="HAD-like"/>
    <property type="match status" value="1"/>
</dbReference>
<dbReference type="Gene3D" id="1.10.150.240">
    <property type="entry name" value="Putative phosphatase, domain 2"/>
    <property type="match status" value="1"/>
</dbReference>
<dbReference type="AlphaFoldDB" id="A0A967AZV6"/>
<dbReference type="InterPro" id="IPR036412">
    <property type="entry name" value="HAD-like_sf"/>
</dbReference>
<evidence type="ECO:0000313" key="1">
    <source>
        <dbReference type="EMBL" id="NHN54823.1"/>
    </source>
</evidence>
<proteinExistence type="predicted"/>
<dbReference type="Pfam" id="PF13419">
    <property type="entry name" value="HAD_2"/>
    <property type="match status" value="1"/>
</dbReference>
<dbReference type="PANTHER" id="PTHR18901:SF38">
    <property type="entry name" value="PSEUDOURIDINE-5'-PHOSPHATASE"/>
    <property type="match status" value="1"/>
</dbReference>
<sequence>MDGTLVDTEPYWIAAEHELVEEYGGVWTEELAHLCVGNALLVSAQLIRDNSPVTLTPEAIVDRLLEGVIAQMREHVPWRPGARELLEDIAAQGIPQVLVTMSYASFAQVLVDACPPGTFASIVTGDQVTQGKPHPEPYLTAAATVDAAPQDCLAVEDSVPGSTSAVAAGVPTVVVPHIVTVPPMDGAVQTDSLAGLLLADLVAAVEPVRRVARPA</sequence>
<dbReference type="InterPro" id="IPR023214">
    <property type="entry name" value="HAD_sf"/>
</dbReference>
<dbReference type="InterPro" id="IPR006439">
    <property type="entry name" value="HAD-SF_hydro_IA"/>
</dbReference>
<gene>
    <name evidence="1" type="ORF">G9U51_03370</name>
</gene>
<evidence type="ECO:0000313" key="2">
    <source>
        <dbReference type="Proteomes" id="UP000744769"/>
    </source>
</evidence>
<dbReference type="InterPro" id="IPR023198">
    <property type="entry name" value="PGP-like_dom2"/>
</dbReference>
<dbReference type="EMBL" id="JAAOIV010000002">
    <property type="protein sequence ID" value="NHN54823.1"/>
    <property type="molecule type" value="Genomic_DNA"/>
</dbReference>
<name>A0A967AZV6_9MICO</name>
<dbReference type="Proteomes" id="UP000744769">
    <property type="component" value="Unassembled WGS sequence"/>
</dbReference>
<keyword evidence="2" id="KW-1185">Reference proteome</keyword>
<dbReference type="PANTHER" id="PTHR18901">
    <property type="entry name" value="2-DEOXYGLUCOSE-6-PHOSPHATE PHOSPHATASE 2"/>
    <property type="match status" value="1"/>
</dbReference>
<organism evidence="1 2">
    <name type="scientific">Metallococcus carri</name>
    <dbReference type="NCBI Taxonomy" id="1656884"/>
    <lineage>
        <taxon>Bacteria</taxon>
        <taxon>Bacillati</taxon>
        <taxon>Actinomycetota</taxon>
        <taxon>Actinomycetes</taxon>
        <taxon>Micrococcales</taxon>
        <taxon>Dermacoccaceae</taxon>
        <taxon>Metallococcus</taxon>
    </lineage>
</organism>
<comment type="caution">
    <text evidence="1">The sequence shown here is derived from an EMBL/GenBank/DDBJ whole genome shotgun (WGS) entry which is preliminary data.</text>
</comment>
<reference evidence="1" key="1">
    <citation type="submission" date="2020-03" db="EMBL/GenBank/DDBJ databases">
        <title>Draft sequencing of Calidifontibacter sp. DB0510.</title>
        <authorList>
            <person name="Kim D.-U."/>
        </authorList>
    </citation>
    <scope>NUCLEOTIDE SEQUENCE</scope>
    <source>
        <strain evidence="1">DB0510</strain>
    </source>
</reference>
<dbReference type="Gene3D" id="3.40.50.1000">
    <property type="entry name" value="HAD superfamily/HAD-like"/>
    <property type="match status" value="1"/>
</dbReference>
<accession>A0A967AZV6</accession>
<dbReference type="CDD" id="cd07505">
    <property type="entry name" value="HAD_BPGM-like"/>
    <property type="match status" value="1"/>
</dbReference>
<protein>
    <submittedName>
        <fullName evidence="1">HAD family phosphatase</fullName>
    </submittedName>
</protein>
<dbReference type="InterPro" id="IPR041492">
    <property type="entry name" value="HAD_2"/>
</dbReference>
<dbReference type="NCBIfam" id="TIGR01509">
    <property type="entry name" value="HAD-SF-IA-v3"/>
    <property type="match status" value="1"/>
</dbReference>